<reference evidence="4" key="1">
    <citation type="submission" date="2015-03" db="EMBL/GenBank/DDBJ databases">
        <authorList>
            <consortium name="Pathogen Informatics"/>
        </authorList>
    </citation>
    <scope>NUCLEOTIDE SEQUENCE [LARGE SCALE GENOMIC DNA]</scope>
    <source>
        <strain evidence="4">N09902308</strain>
    </source>
</reference>
<comment type="caution">
    <text evidence="3">The sequence shown here is derived from an EMBL/GenBank/DDBJ whole genome shotgun (WGS) entry which is preliminary data.</text>
</comment>
<proteinExistence type="predicted"/>
<protein>
    <recommendedName>
        <fullName evidence="5">Secreted protein</fullName>
    </recommendedName>
</protein>
<sequence length="59" mass="6434">MAAKPFLKFLMTSVSLSAASSVSFWLSRISVKISSSEARMWSSNSVSNRRTSSTGTESR</sequence>
<feature type="chain" id="PRO_5037723928" description="Secreted protein" evidence="2">
    <location>
        <begin position="19"/>
        <end position="59"/>
    </location>
</feature>
<dbReference type="EMBL" id="CSBK01004473">
    <property type="protein sequence ID" value="CPB92882.1"/>
    <property type="molecule type" value="Genomic_DNA"/>
</dbReference>
<evidence type="ECO:0000256" key="1">
    <source>
        <dbReference type="SAM" id="MobiDB-lite"/>
    </source>
</evidence>
<gene>
    <name evidence="3" type="ORF">ERS007739_05475</name>
</gene>
<evidence type="ECO:0000313" key="4">
    <source>
        <dbReference type="Proteomes" id="UP000039021"/>
    </source>
</evidence>
<dbReference type="Proteomes" id="UP000039021">
    <property type="component" value="Unassembled WGS sequence"/>
</dbReference>
<evidence type="ECO:0008006" key="5">
    <source>
        <dbReference type="Google" id="ProtNLM"/>
    </source>
</evidence>
<organism evidence="3 4">
    <name type="scientific">Mycobacterium tuberculosis</name>
    <dbReference type="NCBI Taxonomy" id="1773"/>
    <lineage>
        <taxon>Bacteria</taxon>
        <taxon>Bacillati</taxon>
        <taxon>Actinomycetota</taxon>
        <taxon>Actinomycetes</taxon>
        <taxon>Mycobacteriales</taxon>
        <taxon>Mycobacteriaceae</taxon>
        <taxon>Mycobacterium</taxon>
        <taxon>Mycobacterium tuberculosis complex</taxon>
    </lineage>
</organism>
<feature type="signal peptide" evidence="2">
    <location>
        <begin position="1"/>
        <end position="18"/>
    </location>
</feature>
<keyword evidence="2" id="KW-0732">Signal</keyword>
<feature type="region of interest" description="Disordered" evidence="1">
    <location>
        <begin position="36"/>
        <end position="59"/>
    </location>
</feature>
<evidence type="ECO:0000256" key="2">
    <source>
        <dbReference type="SAM" id="SignalP"/>
    </source>
</evidence>
<dbReference type="AlphaFoldDB" id="A0A916LH56"/>
<evidence type="ECO:0000313" key="3">
    <source>
        <dbReference type="EMBL" id="CPB92882.1"/>
    </source>
</evidence>
<feature type="compositionally biased region" description="Low complexity" evidence="1">
    <location>
        <begin position="42"/>
        <end position="59"/>
    </location>
</feature>
<name>A0A916LH56_MYCTX</name>
<accession>A0A916LH56</accession>